<name>A0ABP8PED5_9ACTN</name>
<accession>A0ABP8PED5</accession>
<dbReference type="InterPro" id="IPR047650">
    <property type="entry name" value="Transpos_IS110"/>
</dbReference>
<dbReference type="EMBL" id="BAABHF010000009">
    <property type="protein sequence ID" value="GAA4485115.1"/>
    <property type="molecule type" value="Genomic_DNA"/>
</dbReference>
<dbReference type="PANTHER" id="PTHR33055:SF16">
    <property type="entry name" value="TRANSPOSASE FOR INSERTION SEQUENCE ELEMENT IS1547"/>
    <property type="match status" value="1"/>
</dbReference>
<protein>
    <submittedName>
        <fullName evidence="3">IS110 family transposase</fullName>
    </submittedName>
</protein>
<dbReference type="Pfam" id="PF01548">
    <property type="entry name" value="DEDD_Tnp_IS110"/>
    <property type="match status" value="1"/>
</dbReference>
<proteinExistence type="predicted"/>
<dbReference type="InterPro" id="IPR002525">
    <property type="entry name" value="Transp_IS110-like_N"/>
</dbReference>
<feature type="compositionally biased region" description="Low complexity" evidence="1">
    <location>
        <begin position="284"/>
        <end position="304"/>
    </location>
</feature>
<reference evidence="4" key="1">
    <citation type="journal article" date="2019" name="Int. J. Syst. Evol. Microbiol.">
        <title>The Global Catalogue of Microorganisms (GCM) 10K type strain sequencing project: providing services to taxonomists for standard genome sequencing and annotation.</title>
        <authorList>
            <consortium name="The Broad Institute Genomics Platform"/>
            <consortium name="The Broad Institute Genome Sequencing Center for Infectious Disease"/>
            <person name="Wu L."/>
            <person name="Ma J."/>
        </authorList>
    </citation>
    <scope>NUCLEOTIDE SEQUENCE [LARGE SCALE GENOMIC DNA]</scope>
    <source>
        <strain evidence="4">JCM 17933</strain>
    </source>
</reference>
<organism evidence="3 4">
    <name type="scientific">Actinoallomurus oryzae</name>
    <dbReference type="NCBI Taxonomy" id="502180"/>
    <lineage>
        <taxon>Bacteria</taxon>
        <taxon>Bacillati</taxon>
        <taxon>Actinomycetota</taxon>
        <taxon>Actinomycetes</taxon>
        <taxon>Streptosporangiales</taxon>
        <taxon>Thermomonosporaceae</taxon>
        <taxon>Actinoallomurus</taxon>
    </lineage>
</organism>
<gene>
    <name evidence="3" type="ORF">GCM10023191_009210</name>
</gene>
<comment type="caution">
    <text evidence="3">The sequence shown here is derived from an EMBL/GenBank/DDBJ whole genome shotgun (WGS) entry which is preliminary data.</text>
</comment>
<dbReference type="Proteomes" id="UP001500503">
    <property type="component" value="Unassembled WGS sequence"/>
</dbReference>
<evidence type="ECO:0000259" key="2">
    <source>
        <dbReference type="Pfam" id="PF01548"/>
    </source>
</evidence>
<feature type="region of interest" description="Disordered" evidence="1">
    <location>
        <begin position="255"/>
        <end position="311"/>
    </location>
</feature>
<evidence type="ECO:0000313" key="3">
    <source>
        <dbReference type="EMBL" id="GAA4485115.1"/>
    </source>
</evidence>
<sequence length="351" mass="37638">MTMLAEVIDAVIGIDTHRDSHEVEIADVAGRPITTMRISNDSAGFTRLLAAITDLGPEIRAVASVEGSRSYGAGLARALSAAGVQVIECEQPRRAQRRGKGKSDAIDAHLAVLAALRLDADQLTAPRADGDREALRILLVARQEITVMRTAQTNRLRALLLAGDNTDRQAARGSLTQRSLAALAERELPAPAAREQLVRQAEIRRLAPALTQAERELKENRAQLLAIVDDIAPGLTSRYGVGPVSAAQAIVSFSTRADAATRPRSPHSAAPTRSRQAAAKPPGTASTVAATAHSTAPSTPSRSPGYGNCPRTRAYIDRRTAEGKTPREIRRCLKRYIARELYRTLNTAMTA</sequence>
<keyword evidence="4" id="KW-1185">Reference proteome</keyword>
<evidence type="ECO:0000313" key="4">
    <source>
        <dbReference type="Proteomes" id="UP001500503"/>
    </source>
</evidence>
<dbReference type="PANTHER" id="PTHR33055">
    <property type="entry name" value="TRANSPOSASE FOR INSERTION SEQUENCE ELEMENT IS1111A"/>
    <property type="match status" value="1"/>
</dbReference>
<evidence type="ECO:0000256" key="1">
    <source>
        <dbReference type="SAM" id="MobiDB-lite"/>
    </source>
</evidence>
<feature type="domain" description="Transposase IS110-like N-terminal" evidence="2">
    <location>
        <begin position="12"/>
        <end position="160"/>
    </location>
</feature>